<evidence type="ECO:0000259" key="1">
    <source>
        <dbReference type="Pfam" id="PF16314"/>
    </source>
</evidence>
<reference evidence="2" key="2">
    <citation type="submission" date="2021-04" db="EMBL/GenBank/DDBJ databases">
        <authorList>
            <person name="Gilroy R."/>
        </authorList>
    </citation>
    <scope>NUCLEOTIDE SEQUENCE</scope>
    <source>
        <strain evidence="2">1719</strain>
    </source>
</reference>
<dbReference type="EMBL" id="DXEZ01000025">
    <property type="protein sequence ID" value="HIX53580.1"/>
    <property type="molecule type" value="Genomic_DNA"/>
</dbReference>
<accession>A0A9D1W723</accession>
<feature type="domain" description="DUF4954" evidence="1">
    <location>
        <begin position="42"/>
        <end position="485"/>
    </location>
</feature>
<organism evidence="2 3">
    <name type="scientific">Candidatus Sphingobacterium stercoripullorum</name>
    <dbReference type="NCBI Taxonomy" id="2838759"/>
    <lineage>
        <taxon>Bacteria</taxon>
        <taxon>Pseudomonadati</taxon>
        <taxon>Bacteroidota</taxon>
        <taxon>Sphingobacteriia</taxon>
        <taxon>Sphingobacteriales</taxon>
        <taxon>Sphingobacteriaceae</taxon>
        <taxon>Sphingobacterium</taxon>
    </lineage>
</organism>
<dbReference type="AlphaFoldDB" id="A0A9D1W723"/>
<comment type="caution">
    <text evidence="2">The sequence shown here is derived from an EMBL/GenBank/DDBJ whole genome shotgun (WGS) entry which is preliminary data.</text>
</comment>
<sequence>MSIIESKPLGNLGYHFVPSEFLEPGKDEYHARDKQFNSKSLFRQLDEKEIQVLEGNNNFCSNWSDVWVTDKFLPELIRNSFFYGRVRIDDMEDRYLSYRDLQLPVGIYNSRIVSCDIGANVAIHQVGFMSHYIVGDHCILFCVNEMSTSNSAKFGNGIIKHGEDPLRRIRLEICNENAGRSVYPFEGMLAADAYLWSRNAGSGVLYERFEEMTSDRVSKWRGFYSEIGKGCVIKNSHTLKDVKIGPYAYVKGANKLKNLTINSSKKYFSQIGEGCELVNGIIGYGCRVFYGVKAVRFFLSSHSQLKYGARLINSFLGENSTISCCEVLNSLLFSAHEQHHNNSFLCASLVMGQSNMAAGATLGSNHNSRSADGELLAGRGFWPGLCVSLKHNSRFASYTMLAKGDFMYELDVQLPFSLVSQDPEENALIIIPAFWFQYNMYALLRNEMKFTSRDKRDDKRIRYEYGALAPDTLNEIIEAMEILEKSVGRSYGQEADKEAMELGRKILLNDESKITREILLHDVENSRRPVRLLKVKEGYLAYKNMLVYYVGRELKSYLENHDLSALLALIEQGKGRKRKAFDNVGGMLVPQGEVKSLLKELKEGEIKSWDEMHARYFLWSEQYELFKLEHVVSIIWERFAADIDYQENFLRGVFKEALRVKRWIVEGIEVSRGKDYSNPFRKMMYNDTQQMHDVLGDISQNAFIKEQKEDFNQWEERLNAILEVLNDE</sequence>
<reference evidence="2" key="1">
    <citation type="journal article" date="2021" name="PeerJ">
        <title>Extensive microbial diversity within the chicken gut microbiome revealed by metagenomics and culture.</title>
        <authorList>
            <person name="Gilroy R."/>
            <person name="Ravi A."/>
            <person name="Getino M."/>
            <person name="Pursley I."/>
            <person name="Horton D.L."/>
            <person name="Alikhan N.F."/>
            <person name="Baker D."/>
            <person name="Gharbi K."/>
            <person name="Hall N."/>
            <person name="Watson M."/>
            <person name="Adriaenssens E.M."/>
            <person name="Foster-Nyarko E."/>
            <person name="Jarju S."/>
            <person name="Secka A."/>
            <person name="Antonio M."/>
            <person name="Oren A."/>
            <person name="Chaudhuri R.R."/>
            <person name="La Ragione R."/>
            <person name="Hildebrand F."/>
            <person name="Pallen M.J."/>
        </authorList>
    </citation>
    <scope>NUCLEOTIDE SEQUENCE</scope>
    <source>
        <strain evidence="2">1719</strain>
    </source>
</reference>
<gene>
    <name evidence="2" type="ORF">H9853_01030</name>
</gene>
<dbReference type="Pfam" id="PF16314">
    <property type="entry name" value="DUF4954"/>
    <property type="match status" value="1"/>
</dbReference>
<evidence type="ECO:0000313" key="2">
    <source>
        <dbReference type="EMBL" id="HIX53580.1"/>
    </source>
</evidence>
<proteinExistence type="predicted"/>
<name>A0A9D1W723_9SPHI</name>
<dbReference type="InterPro" id="IPR032533">
    <property type="entry name" value="DUF4954"/>
</dbReference>
<dbReference type="Gene3D" id="2.160.10.10">
    <property type="entry name" value="Hexapeptide repeat proteins"/>
    <property type="match status" value="1"/>
</dbReference>
<dbReference type="Proteomes" id="UP000824156">
    <property type="component" value="Unassembled WGS sequence"/>
</dbReference>
<evidence type="ECO:0000313" key="3">
    <source>
        <dbReference type="Proteomes" id="UP000824156"/>
    </source>
</evidence>
<protein>
    <submittedName>
        <fullName evidence="2">DUF4954 family protein</fullName>
    </submittedName>
</protein>